<dbReference type="GO" id="GO:0007186">
    <property type="term" value="P:G protein-coupled receptor signaling pathway"/>
    <property type="evidence" value="ECO:0007669"/>
    <property type="project" value="InterPro"/>
</dbReference>
<dbReference type="SUPFAM" id="SSF81321">
    <property type="entry name" value="Family A G protein-coupled receptor-like"/>
    <property type="match status" value="1"/>
</dbReference>
<evidence type="ECO:0000256" key="3">
    <source>
        <dbReference type="ARBA" id="ARBA00022606"/>
    </source>
</evidence>
<keyword evidence="5 8" id="KW-1133">Transmembrane helix</keyword>
<accession>A0A485NZF6</accession>
<name>A0A485NZF6_LYNPA</name>
<organism evidence="9 10">
    <name type="scientific">Lynx pardinus</name>
    <name type="common">Iberian lynx</name>
    <name type="synonym">Felis pardina</name>
    <dbReference type="NCBI Taxonomy" id="191816"/>
    <lineage>
        <taxon>Eukaryota</taxon>
        <taxon>Metazoa</taxon>
        <taxon>Chordata</taxon>
        <taxon>Craniata</taxon>
        <taxon>Vertebrata</taxon>
        <taxon>Euteleostomi</taxon>
        <taxon>Mammalia</taxon>
        <taxon>Eutheria</taxon>
        <taxon>Laurasiatheria</taxon>
        <taxon>Carnivora</taxon>
        <taxon>Feliformia</taxon>
        <taxon>Felidae</taxon>
        <taxon>Felinae</taxon>
        <taxon>Lynx</taxon>
    </lineage>
</organism>
<evidence type="ECO:0000256" key="4">
    <source>
        <dbReference type="ARBA" id="ARBA00022692"/>
    </source>
</evidence>
<keyword evidence="3" id="KW-0716">Sensory transduction</keyword>
<keyword evidence="6 8" id="KW-0472">Membrane</keyword>
<dbReference type="EMBL" id="CAAGRJ010026904">
    <property type="protein sequence ID" value="VFV39105.1"/>
    <property type="molecule type" value="Genomic_DNA"/>
</dbReference>
<evidence type="ECO:0000256" key="6">
    <source>
        <dbReference type="ARBA" id="ARBA00023136"/>
    </source>
</evidence>
<feature type="transmembrane region" description="Helical" evidence="8">
    <location>
        <begin position="6"/>
        <end position="33"/>
    </location>
</feature>
<evidence type="ECO:0000313" key="10">
    <source>
        <dbReference type="Proteomes" id="UP000386466"/>
    </source>
</evidence>
<dbReference type="Proteomes" id="UP000386466">
    <property type="component" value="Unassembled WGS sequence"/>
</dbReference>
<feature type="transmembrane region" description="Helical" evidence="8">
    <location>
        <begin position="77"/>
        <end position="96"/>
    </location>
</feature>
<protein>
    <submittedName>
        <fullName evidence="9">Olfactory receptor 14c36-like</fullName>
    </submittedName>
</protein>
<comment type="subcellular location">
    <subcellularLocation>
        <location evidence="1">Cell membrane</location>
        <topology evidence="1">Multi-pass membrane protein</topology>
    </subcellularLocation>
</comment>
<keyword evidence="7" id="KW-0807">Transducer</keyword>
<sequence>MVLIVCGLGIVGGCLIFIISSYSHMFSTVFKFLRGADRKKAFSTCVPNIFVVSVFLSSAMFIYMRPVSDRSPTQDKMVSAFYTILTPMLNPLIYSLRNKEVARGLMKVLGRGSLQSKLPN</sequence>
<dbReference type="InterPro" id="IPR000725">
    <property type="entry name" value="Olfact_rcpt"/>
</dbReference>
<evidence type="ECO:0000313" key="9">
    <source>
        <dbReference type="EMBL" id="VFV39105.1"/>
    </source>
</evidence>
<dbReference type="Pfam" id="PF13853">
    <property type="entry name" value="7tm_4"/>
    <property type="match status" value="1"/>
</dbReference>
<dbReference type="PRINTS" id="PR00245">
    <property type="entry name" value="OLFACTORYR"/>
</dbReference>
<keyword evidence="9" id="KW-0675">Receptor</keyword>
<evidence type="ECO:0000256" key="5">
    <source>
        <dbReference type="ARBA" id="ARBA00022989"/>
    </source>
</evidence>
<reference evidence="9 10" key="1">
    <citation type="submission" date="2019-01" db="EMBL/GenBank/DDBJ databases">
        <authorList>
            <person name="Alioto T."/>
            <person name="Alioto T."/>
        </authorList>
    </citation>
    <scope>NUCLEOTIDE SEQUENCE [LARGE SCALE GENOMIC DNA]</scope>
</reference>
<evidence type="ECO:0000256" key="7">
    <source>
        <dbReference type="ARBA" id="ARBA00023224"/>
    </source>
</evidence>
<dbReference type="GO" id="GO:0005886">
    <property type="term" value="C:plasma membrane"/>
    <property type="evidence" value="ECO:0007669"/>
    <property type="project" value="UniProtKB-SubCell"/>
</dbReference>
<evidence type="ECO:0000256" key="1">
    <source>
        <dbReference type="ARBA" id="ARBA00004651"/>
    </source>
</evidence>
<dbReference type="PANTHER" id="PTHR26453">
    <property type="entry name" value="OLFACTORY RECEPTOR"/>
    <property type="match status" value="1"/>
</dbReference>
<dbReference type="AlphaFoldDB" id="A0A485NZF6"/>
<dbReference type="Gene3D" id="1.20.1070.10">
    <property type="entry name" value="Rhodopsin 7-helix transmembrane proteins"/>
    <property type="match status" value="1"/>
</dbReference>
<keyword evidence="2" id="KW-1003">Cell membrane</keyword>
<feature type="transmembrane region" description="Helical" evidence="8">
    <location>
        <begin position="45"/>
        <end position="65"/>
    </location>
</feature>
<dbReference type="GO" id="GO:0004984">
    <property type="term" value="F:olfactory receptor activity"/>
    <property type="evidence" value="ECO:0007669"/>
    <property type="project" value="InterPro"/>
</dbReference>
<proteinExistence type="predicted"/>
<evidence type="ECO:0000256" key="8">
    <source>
        <dbReference type="SAM" id="Phobius"/>
    </source>
</evidence>
<keyword evidence="10" id="KW-1185">Reference proteome</keyword>
<evidence type="ECO:0000256" key="2">
    <source>
        <dbReference type="ARBA" id="ARBA00022475"/>
    </source>
</evidence>
<gene>
    <name evidence="9" type="ORF">LYPA_23C014505</name>
</gene>
<keyword evidence="4 8" id="KW-0812">Transmembrane</keyword>